<evidence type="ECO:0000256" key="12">
    <source>
        <dbReference type="RuleBase" id="RU362010"/>
    </source>
</evidence>
<evidence type="ECO:0000256" key="2">
    <source>
        <dbReference type="ARBA" id="ARBA00009765"/>
    </source>
</evidence>
<dbReference type="OrthoDB" id="9803416at2"/>
<protein>
    <recommendedName>
        <fullName evidence="12">Magnesium transport protein CorA</fullName>
    </recommendedName>
</protein>
<proteinExistence type="inferred from homology"/>
<dbReference type="GO" id="GO:0000287">
    <property type="term" value="F:magnesium ion binding"/>
    <property type="evidence" value="ECO:0007669"/>
    <property type="project" value="TreeGrafter"/>
</dbReference>
<evidence type="ECO:0000256" key="9">
    <source>
        <dbReference type="ARBA" id="ARBA00023136"/>
    </source>
</evidence>
<evidence type="ECO:0000313" key="13">
    <source>
        <dbReference type="EMBL" id="TDO52692.1"/>
    </source>
</evidence>
<evidence type="ECO:0000256" key="7">
    <source>
        <dbReference type="ARBA" id="ARBA00022989"/>
    </source>
</evidence>
<evidence type="ECO:0000256" key="10">
    <source>
        <dbReference type="ARBA" id="ARBA00034269"/>
    </source>
</evidence>
<dbReference type="InterPro" id="IPR004488">
    <property type="entry name" value="Mg/Co-transport_prot_CorA"/>
</dbReference>
<dbReference type="NCBIfam" id="TIGR00383">
    <property type="entry name" value="corA"/>
    <property type="match status" value="1"/>
</dbReference>
<keyword evidence="5 12" id="KW-0812">Transmembrane</keyword>
<dbReference type="SUPFAM" id="SSF144083">
    <property type="entry name" value="Magnesium transport protein CorA, transmembrane region"/>
    <property type="match status" value="1"/>
</dbReference>
<dbReference type="RefSeq" id="WP_133799081.1">
    <property type="nucleotide sequence ID" value="NZ_SNWQ01000002.1"/>
</dbReference>
<dbReference type="InterPro" id="IPR045863">
    <property type="entry name" value="CorA_TM1_TM2"/>
</dbReference>
<dbReference type="Gene3D" id="3.30.460.20">
    <property type="entry name" value="CorA soluble domain-like"/>
    <property type="match status" value="1"/>
</dbReference>
<gene>
    <name evidence="12" type="primary">corA</name>
    <name evidence="13" type="ORF">EV643_102534</name>
</gene>
<evidence type="ECO:0000256" key="4">
    <source>
        <dbReference type="ARBA" id="ARBA00022475"/>
    </source>
</evidence>
<evidence type="ECO:0000256" key="11">
    <source>
        <dbReference type="ARBA" id="ARBA00045497"/>
    </source>
</evidence>
<keyword evidence="4 12" id="KW-1003">Cell membrane</keyword>
<keyword evidence="9 12" id="KW-0472">Membrane</keyword>
<feature type="transmembrane region" description="Helical" evidence="12">
    <location>
        <begin position="364"/>
        <end position="384"/>
    </location>
</feature>
<dbReference type="SUPFAM" id="SSF143865">
    <property type="entry name" value="CorA soluble domain-like"/>
    <property type="match status" value="1"/>
</dbReference>
<dbReference type="InterPro" id="IPR002523">
    <property type="entry name" value="MgTranspt_CorA/ZnTranspt_ZntB"/>
</dbReference>
<dbReference type="Pfam" id="PF01544">
    <property type="entry name" value="CorA"/>
    <property type="match status" value="1"/>
</dbReference>
<dbReference type="Gene3D" id="1.20.58.340">
    <property type="entry name" value="Magnesium transport protein CorA, transmembrane region"/>
    <property type="match status" value="2"/>
</dbReference>
<reference evidence="13 14" key="1">
    <citation type="submission" date="2019-03" db="EMBL/GenBank/DDBJ databases">
        <title>Genomic Encyclopedia of Type Strains, Phase III (KMG-III): the genomes of soil and plant-associated and newly described type strains.</title>
        <authorList>
            <person name="Whitman W."/>
        </authorList>
    </citation>
    <scope>NUCLEOTIDE SEQUENCE [LARGE SCALE GENOMIC DNA]</scope>
    <source>
        <strain evidence="13 14">VKM Ac-2527</strain>
    </source>
</reference>
<dbReference type="GO" id="GO:0015095">
    <property type="term" value="F:magnesium ion transmembrane transporter activity"/>
    <property type="evidence" value="ECO:0007669"/>
    <property type="project" value="UniProtKB-UniRule"/>
</dbReference>
<name>A0A4V3CB32_9ACTN</name>
<dbReference type="Proteomes" id="UP000295388">
    <property type="component" value="Unassembled WGS sequence"/>
</dbReference>
<comment type="subcellular location">
    <subcellularLocation>
        <location evidence="1">Cell membrane</location>
        <topology evidence="1">Multi-pass membrane protein</topology>
    </subcellularLocation>
    <subcellularLocation>
        <location evidence="12">Membrane</location>
        <topology evidence="12">Multi-pass membrane protein</topology>
    </subcellularLocation>
</comment>
<feature type="transmembrane region" description="Helical" evidence="12">
    <location>
        <begin position="333"/>
        <end position="352"/>
    </location>
</feature>
<evidence type="ECO:0000256" key="1">
    <source>
        <dbReference type="ARBA" id="ARBA00004651"/>
    </source>
</evidence>
<comment type="similarity">
    <text evidence="2 12">Belongs to the CorA metal ion transporter (MIT) (TC 1.A.35) family.</text>
</comment>
<dbReference type="CDD" id="cd12830">
    <property type="entry name" value="MtCorA-like"/>
    <property type="match status" value="1"/>
</dbReference>
<organism evidence="13 14">
    <name type="scientific">Kribbella caucasensis</name>
    <dbReference type="NCBI Taxonomy" id="2512215"/>
    <lineage>
        <taxon>Bacteria</taxon>
        <taxon>Bacillati</taxon>
        <taxon>Actinomycetota</taxon>
        <taxon>Actinomycetes</taxon>
        <taxon>Propionibacteriales</taxon>
        <taxon>Kribbellaceae</taxon>
        <taxon>Kribbella</taxon>
    </lineage>
</organism>
<dbReference type="GO" id="GO:0005886">
    <property type="term" value="C:plasma membrane"/>
    <property type="evidence" value="ECO:0007669"/>
    <property type="project" value="UniProtKB-SubCell"/>
</dbReference>
<dbReference type="EMBL" id="SNWQ01000002">
    <property type="protein sequence ID" value="TDO52692.1"/>
    <property type="molecule type" value="Genomic_DNA"/>
</dbReference>
<comment type="function">
    <text evidence="11">Mediates influx of magnesium ions. Alternates between open and closed states. Activated by low cytoplasmic Mg(2+) levels. Inactive when cytoplasmic Mg(2+) levels are high.</text>
</comment>
<keyword evidence="8 12" id="KW-0406">Ion transport</keyword>
<evidence type="ECO:0000256" key="5">
    <source>
        <dbReference type="ARBA" id="ARBA00022692"/>
    </source>
</evidence>
<dbReference type="PANTHER" id="PTHR46494:SF1">
    <property type="entry name" value="CORA FAMILY METAL ION TRANSPORTER (EUROFUNG)"/>
    <property type="match status" value="1"/>
</dbReference>
<dbReference type="FunFam" id="1.20.58.340:FF:000004">
    <property type="entry name" value="Magnesium transport protein CorA"/>
    <property type="match status" value="1"/>
</dbReference>
<evidence type="ECO:0000313" key="14">
    <source>
        <dbReference type="Proteomes" id="UP000295388"/>
    </source>
</evidence>
<evidence type="ECO:0000256" key="8">
    <source>
        <dbReference type="ARBA" id="ARBA00023065"/>
    </source>
</evidence>
<keyword evidence="7 12" id="KW-1133">Transmembrane helix</keyword>
<keyword evidence="14" id="KW-1185">Reference proteome</keyword>
<comment type="catalytic activity">
    <reaction evidence="10">
        <text>Mg(2+)(in) = Mg(2+)(out)</text>
        <dbReference type="Rhea" id="RHEA:29827"/>
        <dbReference type="ChEBI" id="CHEBI:18420"/>
    </reaction>
</comment>
<accession>A0A4V3CB32</accession>
<dbReference type="AlphaFoldDB" id="A0A4V3CB32"/>
<dbReference type="GO" id="GO:0050897">
    <property type="term" value="F:cobalt ion binding"/>
    <property type="evidence" value="ECO:0007669"/>
    <property type="project" value="TreeGrafter"/>
</dbReference>
<comment type="caution">
    <text evidence="13">The sequence shown here is derived from an EMBL/GenBank/DDBJ whole genome shotgun (WGS) entry which is preliminary data.</text>
</comment>
<keyword evidence="3 12" id="KW-0813">Transport</keyword>
<evidence type="ECO:0000256" key="3">
    <source>
        <dbReference type="ARBA" id="ARBA00022448"/>
    </source>
</evidence>
<dbReference type="InterPro" id="IPR045861">
    <property type="entry name" value="CorA_cytoplasmic_dom"/>
</dbReference>
<dbReference type="GO" id="GO:0015087">
    <property type="term" value="F:cobalt ion transmembrane transporter activity"/>
    <property type="evidence" value="ECO:0007669"/>
    <property type="project" value="UniProtKB-UniRule"/>
</dbReference>
<sequence>MSDRRLRTLRAFSRTPSLRAAARRYAGGVAPAIESAEQLPNEHAVDLKPRGHSVVDSAIYCDGMRVASPGSLADTYQVLHEAPKSLAWIGLYRPDRRELASLAKEFDLHELAVEDAMEAHQRPKLERYGDTLFVVLKAARYRDATEEVEFGEVHVFVGPDFVVTVRHAEAPNLAAVRRRVERDPELLRRGTEAVLYAIMDKVVDGYAPVVAGLENDIDEIETEVFRGDPSVSRRIYELSREVIEFQRATRPLVGMLDNLRAGFDKYGVDEELQRSLRDVADHVTQVVERVDGFRELLRDMLTVNATLVAQQQNEEMKALTVASNAQNEEVKRISAWAAILFAPTLIGTVYGMNFDMMPELHWRWGYPFAVAMMAVVCVSLYQIFKRRSWL</sequence>
<evidence type="ECO:0000256" key="6">
    <source>
        <dbReference type="ARBA" id="ARBA00022842"/>
    </source>
</evidence>
<dbReference type="PANTHER" id="PTHR46494">
    <property type="entry name" value="CORA FAMILY METAL ION TRANSPORTER (EUROFUNG)"/>
    <property type="match status" value="1"/>
</dbReference>
<keyword evidence="6 12" id="KW-0460">Magnesium</keyword>